<organism evidence="2 3">
    <name type="scientific">Falsiroseomonas oleicola</name>
    <dbReference type="NCBI Taxonomy" id="2801474"/>
    <lineage>
        <taxon>Bacteria</taxon>
        <taxon>Pseudomonadati</taxon>
        <taxon>Pseudomonadota</taxon>
        <taxon>Alphaproteobacteria</taxon>
        <taxon>Acetobacterales</taxon>
        <taxon>Roseomonadaceae</taxon>
        <taxon>Falsiroseomonas</taxon>
    </lineage>
</organism>
<dbReference type="EMBL" id="JAERQM010000001">
    <property type="protein sequence ID" value="MBU8543321.1"/>
    <property type="molecule type" value="Genomic_DNA"/>
</dbReference>
<dbReference type="GO" id="GO:0032259">
    <property type="term" value="P:methylation"/>
    <property type="evidence" value="ECO:0007669"/>
    <property type="project" value="UniProtKB-KW"/>
</dbReference>
<sequence>MRQPAACEVEGEAGVTAGDGWANSAAAWIEAQGEAGDYGRRFVLDAPMLARVAAAPVRLALDIGCGEGRFCRMLRDRGIPAIGIDPTEALLAEARRRDPEGDYRPGRAEALPLTDGACDLAISYLSLIDIPDAAAAIAEMARVLAPGGRLLIANLNPFFTAGMPEGWVRQDGEKTHFAIDHYLEERADWVGWRGIRIRNWHRPMSHYMTLLLGQGLVLTHFAEPAPAPGGDPHAAARYRRVPYFHIMEWKKPNSPP</sequence>
<keyword evidence="2" id="KW-0808">Transferase</keyword>
<evidence type="ECO:0000313" key="3">
    <source>
        <dbReference type="Proteomes" id="UP000689967"/>
    </source>
</evidence>
<keyword evidence="3" id="KW-1185">Reference proteome</keyword>
<reference evidence="2 3" key="1">
    <citation type="submission" date="2021-01" db="EMBL/GenBank/DDBJ databases">
        <title>Roseomonas sp. nov, a bacterium isolated from an oil production mixture in Yumen Oilfield.</title>
        <authorList>
            <person name="Wu D."/>
        </authorList>
    </citation>
    <scope>NUCLEOTIDE SEQUENCE [LARGE SCALE GENOMIC DNA]</scope>
    <source>
        <strain evidence="2 3">ROY-5-3</strain>
    </source>
</reference>
<dbReference type="Pfam" id="PF08241">
    <property type="entry name" value="Methyltransf_11"/>
    <property type="match status" value="1"/>
</dbReference>
<dbReference type="CDD" id="cd02440">
    <property type="entry name" value="AdoMet_MTases"/>
    <property type="match status" value="1"/>
</dbReference>
<name>A0ABS6H4J6_9PROT</name>
<proteinExistence type="predicted"/>
<feature type="domain" description="Methyltransferase type 11" evidence="1">
    <location>
        <begin position="61"/>
        <end position="152"/>
    </location>
</feature>
<dbReference type="InterPro" id="IPR013216">
    <property type="entry name" value="Methyltransf_11"/>
</dbReference>
<dbReference type="PANTHER" id="PTHR43591">
    <property type="entry name" value="METHYLTRANSFERASE"/>
    <property type="match status" value="1"/>
</dbReference>
<dbReference type="Proteomes" id="UP000689967">
    <property type="component" value="Unassembled WGS sequence"/>
</dbReference>
<evidence type="ECO:0000259" key="1">
    <source>
        <dbReference type="Pfam" id="PF08241"/>
    </source>
</evidence>
<keyword evidence="2" id="KW-0489">Methyltransferase</keyword>
<gene>
    <name evidence="2" type="ORF">JJQ90_06365</name>
</gene>
<accession>A0ABS6H4J6</accession>
<comment type="caution">
    <text evidence="2">The sequence shown here is derived from an EMBL/GenBank/DDBJ whole genome shotgun (WGS) entry which is preliminary data.</text>
</comment>
<protein>
    <submittedName>
        <fullName evidence="2">Class I SAM-dependent methyltransferase</fullName>
    </submittedName>
</protein>
<evidence type="ECO:0000313" key="2">
    <source>
        <dbReference type="EMBL" id="MBU8543321.1"/>
    </source>
</evidence>
<dbReference type="PANTHER" id="PTHR43591:SF110">
    <property type="entry name" value="RHODANESE DOMAIN-CONTAINING PROTEIN"/>
    <property type="match status" value="1"/>
</dbReference>
<dbReference type="GO" id="GO:0008168">
    <property type="term" value="F:methyltransferase activity"/>
    <property type="evidence" value="ECO:0007669"/>
    <property type="project" value="UniProtKB-KW"/>
</dbReference>